<sequence length="78" mass="8470">MVILTAVYPCIKGGDAPPIIASESRRSSDAHEDQTHTRASHTPERYKCSLAPPSDHHDKKLVSPTAAHNTAEHTAVCR</sequence>
<gene>
    <name evidence="2" type="ORF">QQF64_020230</name>
</gene>
<evidence type="ECO:0000313" key="3">
    <source>
        <dbReference type="Proteomes" id="UP001558613"/>
    </source>
</evidence>
<dbReference type="EMBL" id="JAYMGO010000023">
    <property type="protein sequence ID" value="KAL1249225.1"/>
    <property type="molecule type" value="Genomic_DNA"/>
</dbReference>
<feature type="region of interest" description="Disordered" evidence="1">
    <location>
        <begin position="14"/>
        <end position="78"/>
    </location>
</feature>
<evidence type="ECO:0000313" key="2">
    <source>
        <dbReference type="EMBL" id="KAL1249225.1"/>
    </source>
</evidence>
<dbReference type="Proteomes" id="UP001558613">
    <property type="component" value="Unassembled WGS sequence"/>
</dbReference>
<keyword evidence="3" id="KW-1185">Reference proteome</keyword>
<protein>
    <submittedName>
        <fullName evidence="2">Uncharacterized protein</fullName>
    </submittedName>
</protein>
<name>A0ABR3LA22_9TELE</name>
<feature type="compositionally biased region" description="Basic and acidic residues" evidence="1">
    <location>
        <begin position="23"/>
        <end position="47"/>
    </location>
</feature>
<evidence type="ECO:0000256" key="1">
    <source>
        <dbReference type="SAM" id="MobiDB-lite"/>
    </source>
</evidence>
<reference evidence="2 3" key="1">
    <citation type="submission" date="2023-09" db="EMBL/GenBank/DDBJ databases">
        <authorList>
            <person name="Wang M."/>
        </authorList>
    </citation>
    <scope>NUCLEOTIDE SEQUENCE [LARGE SCALE GENOMIC DNA]</scope>
    <source>
        <strain evidence="2">GT-2023</strain>
        <tissue evidence="2">Liver</tissue>
    </source>
</reference>
<proteinExistence type="predicted"/>
<accession>A0ABR3LA22</accession>
<organism evidence="2 3">
    <name type="scientific">Cirrhinus molitorella</name>
    <name type="common">mud carp</name>
    <dbReference type="NCBI Taxonomy" id="172907"/>
    <lineage>
        <taxon>Eukaryota</taxon>
        <taxon>Metazoa</taxon>
        <taxon>Chordata</taxon>
        <taxon>Craniata</taxon>
        <taxon>Vertebrata</taxon>
        <taxon>Euteleostomi</taxon>
        <taxon>Actinopterygii</taxon>
        <taxon>Neopterygii</taxon>
        <taxon>Teleostei</taxon>
        <taxon>Ostariophysi</taxon>
        <taxon>Cypriniformes</taxon>
        <taxon>Cyprinidae</taxon>
        <taxon>Labeoninae</taxon>
        <taxon>Labeonini</taxon>
        <taxon>Cirrhinus</taxon>
    </lineage>
</organism>
<comment type="caution">
    <text evidence="2">The sequence shown here is derived from an EMBL/GenBank/DDBJ whole genome shotgun (WGS) entry which is preliminary data.</text>
</comment>